<dbReference type="SUPFAM" id="SSF51294">
    <property type="entry name" value="Hedgehog/intein (Hint) domain"/>
    <property type="match status" value="1"/>
</dbReference>
<dbReference type="InterPro" id="IPR036844">
    <property type="entry name" value="Hint_dom_sf"/>
</dbReference>
<dbReference type="InterPro" id="IPR022385">
    <property type="entry name" value="Rhs_assc_core"/>
</dbReference>
<dbReference type="Pfam" id="PF07591">
    <property type="entry name" value="PT-HINT"/>
    <property type="match status" value="1"/>
</dbReference>
<feature type="domain" description="Hint" evidence="2">
    <location>
        <begin position="1288"/>
        <end position="1383"/>
    </location>
</feature>
<dbReference type="PANTHER" id="PTHR32305">
    <property type="match status" value="1"/>
</dbReference>
<dbReference type="NCBIfam" id="TIGR03696">
    <property type="entry name" value="Rhs_assc_core"/>
    <property type="match status" value="1"/>
</dbReference>
<organism evidence="3 4">
    <name type="scientific">Tumidithrix elongata BACA0141</name>
    <dbReference type="NCBI Taxonomy" id="2716417"/>
    <lineage>
        <taxon>Bacteria</taxon>
        <taxon>Bacillati</taxon>
        <taxon>Cyanobacteriota</taxon>
        <taxon>Cyanophyceae</taxon>
        <taxon>Pseudanabaenales</taxon>
        <taxon>Pseudanabaenaceae</taxon>
        <taxon>Tumidithrix</taxon>
        <taxon>Tumidithrix elongata</taxon>
    </lineage>
</organism>
<dbReference type="InterPro" id="IPR030934">
    <property type="entry name" value="Intein_C"/>
</dbReference>
<reference evidence="3" key="1">
    <citation type="submission" date="2024-01" db="EMBL/GenBank/DDBJ databases">
        <title>Bank of Algae and Cyanobacteria of the Azores (BACA) strain genomes.</title>
        <authorList>
            <person name="Luz R."/>
            <person name="Cordeiro R."/>
            <person name="Fonseca A."/>
            <person name="Goncalves V."/>
        </authorList>
    </citation>
    <scope>NUCLEOTIDE SEQUENCE</scope>
    <source>
        <strain evidence="3">BACA0141</strain>
    </source>
</reference>
<dbReference type="RefSeq" id="WP_330486162.1">
    <property type="nucleotide sequence ID" value="NZ_JAZBJZ010000163.1"/>
</dbReference>
<dbReference type="PROSITE" id="PS50818">
    <property type="entry name" value="INTEIN_C_TER"/>
    <property type="match status" value="1"/>
</dbReference>
<dbReference type="Gene3D" id="2.180.10.10">
    <property type="entry name" value="RHS repeat-associated core"/>
    <property type="match status" value="4"/>
</dbReference>
<dbReference type="GO" id="GO:0016539">
    <property type="term" value="P:intein-mediated protein splicing"/>
    <property type="evidence" value="ECO:0007669"/>
    <property type="project" value="InterPro"/>
</dbReference>
<evidence type="ECO:0000313" key="4">
    <source>
        <dbReference type="Proteomes" id="UP001333818"/>
    </source>
</evidence>
<dbReference type="Gene3D" id="2.170.16.10">
    <property type="entry name" value="Hedgehog/Intein (Hint) domain"/>
    <property type="match status" value="1"/>
</dbReference>
<name>A0AAW9Q882_9CYAN</name>
<dbReference type="SUPFAM" id="SSF69304">
    <property type="entry name" value="Tricorn protease N-terminal domain"/>
    <property type="match status" value="1"/>
</dbReference>
<accession>A0AAW9Q882</accession>
<proteinExistence type="predicted"/>
<dbReference type="InterPro" id="IPR006141">
    <property type="entry name" value="Intein_N"/>
</dbReference>
<dbReference type="SMART" id="SM00306">
    <property type="entry name" value="HintN"/>
    <property type="match status" value="1"/>
</dbReference>
<dbReference type="InterPro" id="IPR050708">
    <property type="entry name" value="T6SS_VgrG/RHS"/>
</dbReference>
<dbReference type="Pfam" id="PF05593">
    <property type="entry name" value="RHS_repeat"/>
    <property type="match status" value="7"/>
</dbReference>
<dbReference type="EMBL" id="JAZBJZ010000163">
    <property type="protein sequence ID" value="MEE3719725.1"/>
    <property type="molecule type" value="Genomic_DNA"/>
</dbReference>
<dbReference type="InterPro" id="IPR031325">
    <property type="entry name" value="RHS_repeat"/>
</dbReference>
<dbReference type="InterPro" id="IPR056823">
    <property type="entry name" value="TEN-like_YD-shell"/>
</dbReference>
<dbReference type="InterPro" id="IPR003587">
    <property type="entry name" value="Hint_dom_N"/>
</dbReference>
<dbReference type="PROSITE" id="PS50817">
    <property type="entry name" value="INTEIN_N_TER"/>
    <property type="match status" value="1"/>
</dbReference>
<dbReference type="CDD" id="cd00081">
    <property type="entry name" value="Hint"/>
    <property type="match status" value="1"/>
</dbReference>
<dbReference type="Pfam" id="PF25023">
    <property type="entry name" value="TEN_YD-shell"/>
    <property type="match status" value="2"/>
</dbReference>
<gene>
    <name evidence="3" type="ORF">V2H45_23570</name>
</gene>
<comment type="caution">
    <text evidence="3">The sequence shown here is derived from an EMBL/GenBank/DDBJ whole genome shotgun (WGS) entry which is preliminary data.</text>
</comment>
<keyword evidence="4" id="KW-1185">Reference proteome</keyword>
<dbReference type="PANTHER" id="PTHR32305:SF15">
    <property type="entry name" value="PROTEIN RHSA-RELATED"/>
    <property type="match status" value="1"/>
</dbReference>
<dbReference type="InterPro" id="IPR006530">
    <property type="entry name" value="YD"/>
</dbReference>
<dbReference type="NCBIfam" id="TIGR01643">
    <property type="entry name" value="YD_repeat_2x"/>
    <property type="match status" value="11"/>
</dbReference>
<dbReference type="Proteomes" id="UP001333818">
    <property type="component" value="Unassembled WGS sequence"/>
</dbReference>
<sequence>MGRSGVKNEYDAQGRLKYIYDVNGNPVEMAYDPNASKQIVTDARGYSTTYFYDTRGNVLTEIDAKGGVITRTYDDDNNLLSETDPDGVTTTYTYDSNRNQLTMTDAKGNTTRMTYDVNGRVTTVVSPTGLTTSAKYDSHGNLVESIDTDGLKTTYIYNARGQLRFQTAPDGQVTEYNYDQFGNPNVMVDSRGNKVEAEYDLNGRIETATSTFNLNGQIYTLGMEYDYDENGRTIATRTSRGTSQAMTYDKLGRMKSTTDEFGNVTTYNYDLQGTASGNNAATIGSVVTRIDEIVAPDNTPNNSSDNPRIIKKYDQNNNLIAEISPTGLETRYVYDELGHLIETIIPDTTPNDWDDNARIKTSYTLGSRVKTQSDIFGNEAKSFYNNDGQLIKSQDILGNTTTYTYNQGGQIETITDPRNRVTTYIYDDKARVQEVIAFDNSRYKLTYDELGRVKTETNELNQTTTYEYDAFSQVKTVIAADRSRTEFEYDQRRNLVKVTDAIGHSVIYKYDQYGQKVETQFANNDKVLMAYDQFGRVTQVTDENSHSTKYSYDNLSQLTQVELANQAKTKYTYDNLSRLTKVTDANQNVTKYEYDAFNRSTSTILAMGQRNLTVYDKFGQVTKTTDFNGDSINYAYDAIGRLANKTFTDSRISTVAYTYDSVTSQLKTVLDGRGITSYTYDQRDRLKTMLTPDQKSVTYGYDLLDNITSVTTQAATINYSYDALNRLDTVKDGSRLLADYDYDLVGNRTQTKLADGSVESRLYDARNRLTQLTTKNVTGTVFSGFTYTLDGVGNRTKVVENTGRTVDYAYDVVNRLTQEQITDSVSGNRTFGYSYDLMGNRLSKSDTLEGATSYLYDANNRLTSTTAGTKVTSFSYDSNGSLKLRSDGSKSVVYDWLNDGENRLVGVSSTSAGVSSQSSFVYDAFGSRVSSTTDGVKTNYLTAPIWDLPEVLLEYDANGNVTADYTQGIGLVRSRRNSLEGFYHGDGLGSTRVVTDNVGLITDRYAYDAFGVTLEQSGTFGNSTQFAGEQRDSATGLDYLRARYYDPMLGRFISKDAFGGFMDDPMSQNPYVYANNNPVKYTDPSGYFSIGELAAGIAITGILISGSASAGYVGASYLTGASSSPEDLLNFADQWVAGFAHVVSFGQSTRYRNWAYGEDASQNHQGFLWNMGMLSGASVSILTGMRIPANLTFGMGTAKWLATAHTAGGTFTAAFDFGSRVRDKGLAGLEWQDAFLLLPFLPYAAPAARTFLGNARAINGKLKDWGQMRVRSSAEPVFEPSVEPVPKGNCFAAGTKILTTEGEKNIEDIKVGDWVISDDPNTPGDIEAKQVLDTFVRETTALVEIYIEGDVISTTGEHPFWVADKGWVKAKDLEVGSLLQTEDGRVIDIDKIEKREGQFEVYNFNVEGFHTYFVSELGILVHNTCVYTTTDNRVNLNRPEGTFVTRENITDPQTLYEHIRRNVPRGNRPKDQYYPNFVTAIDVAEEALGIDPGGRLGVTAWIPPNTNGAKISNVWSVAEPVIGEPAVLTLLD</sequence>
<protein>
    <submittedName>
        <fullName evidence="3">Polymorphic toxin-type HINT domain-containing protein</fullName>
    </submittedName>
</protein>
<keyword evidence="1" id="KW-0677">Repeat</keyword>
<evidence type="ECO:0000256" key="1">
    <source>
        <dbReference type="ARBA" id="ARBA00022737"/>
    </source>
</evidence>
<evidence type="ECO:0000259" key="2">
    <source>
        <dbReference type="SMART" id="SM00306"/>
    </source>
</evidence>
<evidence type="ECO:0000313" key="3">
    <source>
        <dbReference type="EMBL" id="MEE3719725.1"/>
    </source>
</evidence>